<proteinExistence type="predicted"/>
<dbReference type="SMART" id="SM01117">
    <property type="entry name" value="Cyt-b5"/>
    <property type="match status" value="1"/>
</dbReference>
<evidence type="ECO:0000313" key="4">
    <source>
        <dbReference type="Proteomes" id="UP000179129"/>
    </source>
</evidence>
<dbReference type="AlphaFoldDB" id="A0A1F5Z0N0"/>
<feature type="transmembrane region" description="Helical" evidence="1">
    <location>
        <begin position="208"/>
        <end position="228"/>
    </location>
</feature>
<dbReference type="InterPro" id="IPR036400">
    <property type="entry name" value="Cyt_B5-like_heme/steroid_sf"/>
</dbReference>
<sequence length="234" mass="26009">MDKMDKAELQQHDGKEGRRTLVAFNGKIYDVTDSKLWRNGVHLKTHHAGNDLTHAMKAAPHGPEVMERYLAIAELVEEKAAVARPTAMKTPSPLVAWILSQHPHPMSVHFPIALCIMASVMTLLSLYVHEPALQKAALYNMIFAALATPGSVVTGLLSWYYNYSGIWTHIYRMKTLLSIILAVLLTFALTIHFAFLPGSAPGGLWYWLYTWIVLAMAPTVMGLGYYGGKITFPS</sequence>
<keyword evidence="1" id="KW-1133">Transmembrane helix</keyword>
<feature type="transmembrane region" description="Helical" evidence="1">
    <location>
        <begin position="108"/>
        <end position="129"/>
    </location>
</feature>
<dbReference type="STRING" id="1817867.A3F83_11635"/>
<evidence type="ECO:0000313" key="3">
    <source>
        <dbReference type="EMBL" id="OGG06019.1"/>
    </source>
</evidence>
<keyword evidence="1" id="KW-0812">Transmembrane</keyword>
<dbReference type="EMBL" id="MFIX01000032">
    <property type="protein sequence ID" value="OGG06019.1"/>
    <property type="molecule type" value="Genomic_DNA"/>
</dbReference>
<protein>
    <recommendedName>
        <fullName evidence="2">Cytochrome b5 heme-binding domain-containing protein</fullName>
    </recommendedName>
</protein>
<feature type="transmembrane region" description="Helical" evidence="1">
    <location>
        <begin position="175"/>
        <end position="196"/>
    </location>
</feature>
<dbReference type="Pfam" id="PF00173">
    <property type="entry name" value="Cyt-b5"/>
    <property type="match status" value="1"/>
</dbReference>
<dbReference type="SUPFAM" id="SSF55856">
    <property type="entry name" value="Cytochrome b5-like heme/steroid binding domain"/>
    <property type="match status" value="1"/>
</dbReference>
<feature type="transmembrane region" description="Helical" evidence="1">
    <location>
        <begin position="141"/>
        <end position="163"/>
    </location>
</feature>
<dbReference type="Gene3D" id="3.10.120.10">
    <property type="entry name" value="Cytochrome b5-like heme/steroid binding domain"/>
    <property type="match status" value="1"/>
</dbReference>
<reference evidence="3 4" key="1">
    <citation type="journal article" date="2016" name="Nat. Commun.">
        <title>Thousands of microbial genomes shed light on interconnected biogeochemical processes in an aquifer system.</title>
        <authorList>
            <person name="Anantharaman K."/>
            <person name="Brown C.T."/>
            <person name="Hug L.A."/>
            <person name="Sharon I."/>
            <person name="Castelle C.J."/>
            <person name="Probst A.J."/>
            <person name="Thomas B.C."/>
            <person name="Singh A."/>
            <person name="Wilkins M.J."/>
            <person name="Karaoz U."/>
            <person name="Brodie E.L."/>
            <person name="Williams K.H."/>
            <person name="Hubbard S.S."/>
            <person name="Banfield J.F."/>
        </authorList>
    </citation>
    <scope>NUCLEOTIDE SEQUENCE [LARGE SCALE GENOMIC DNA]</scope>
</reference>
<comment type="caution">
    <text evidence="3">The sequence shown here is derived from an EMBL/GenBank/DDBJ whole genome shotgun (WGS) entry which is preliminary data.</text>
</comment>
<accession>A0A1F5Z0N0</accession>
<evidence type="ECO:0000259" key="2">
    <source>
        <dbReference type="SMART" id="SM01117"/>
    </source>
</evidence>
<evidence type="ECO:0000256" key="1">
    <source>
        <dbReference type="SAM" id="Phobius"/>
    </source>
</evidence>
<dbReference type="InterPro" id="IPR001199">
    <property type="entry name" value="Cyt_B5-like_heme/steroid-bd"/>
</dbReference>
<organism evidence="3 4">
    <name type="scientific">Candidatus Glassbacteria bacterium RIFCSPLOWO2_12_FULL_58_11</name>
    <dbReference type="NCBI Taxonomy" id="1817867"/>
    <lineage>
        <taxon>Bacteria</taxon>
        <taxon>Candidatus Glassiibacteriota</taxon>
    </lineage>
</organism>
<dbReference type="InterPro" id="IPR019251">
    <property type="entry name" value="DUF2231_TM"/>
</dbReference>
<gene>
    <name evidence="3" type="ORF">A3F83_11635</name>
</gene>
<keyword evidence="1" id="KW-0472">Membrane</keyword>
<feature type="domain" description="Cytochrome b5 heme-binding" evidence="2">
    <location>
        <begin position="4"/>
        <end position="76"/>
    </location>
</feature>
<dbReference type="Pfam" id="PF09990">
    <property type="entry name" value="DUF2231"/>
    <property type="match status" value="1"/>
</dbReference>
<name>A0A1F5Z0N0_9BACT</name>
<dbReference type="Proteomes" id="UP000179129">
    <property type="component" value="Unassembled WGS sequence"/>
</dbReference>